<organism evidence="3 4">
    <name type="scientific">Nyctiprogne leucopyga</name>
    <dbReference type="NCBI Taxonomy" id="382315"/>
    <lineage>
        <taxon>Eukaryota</taxon>
        <taxon>Metazoa</taxon>
        <taxon>Chordata</taxon>
        <taxon>Craniata</taxon>
        <taxon>Vertebrata</taxon>
        <taxon>Euteleostomi</taxon>
        <taxon>Archelosauria</taxon>
        <taxon>Archosauria</taxon>
        <taxon>Dinosauria</taxon>
        <taxon>Saurischia</taxon>
        <taxon>Theropoda</taxon>
        <taxon>Coelurosauria</taxon>
        <taxon>Aves</taxon>
        <taxon>Neognathae</taxon>
        <taxon>Neoaves</taxon>
        <taxon>Strisores</taxon>
        <taxon>Caprimulgiformes</taxon>
        <taxon>Caprimulgidae</taxon>
        <taxon>Chordeilinae</taxon>
        <taxon>Nyctiprogne</taxon>
    </lineage>
</organism>
<feature type="region of interest" description="Disordered" evidence="2">
    <location>
        <begin position="306"/>
        <end position="343"/>
    </location>
</feature>
<proteinExistence type="predicted"/>
<dbReference type="Pfam" id="PF15374">
    <property type="entry name" value="CCDC71L"/>
    <property type="match status" value="1"/>
</dbReference>
<dbReference type="Proteomes" id="UP000551823">
    <property type="component" value="Unassembled WGS sequence"/>
</dbReference>
<keyword evidence="1" id="KW-0597">Phosphoprotein</keyword>
<sequence length="396" mass="42770">MNIAVNNVEEKAVHSWSRISSAGQKVLEEALRVFNPMSKDLADTETQLVAFIQGLKEEGYQPTILRSKDVYGYSSCTADAPSPTKEGTPHHCARAAAEPAESLSGDTAAKVAALPTSISVNSSKVSTRPVSKGDSTNLLLTSLKQTRSGTSKAAAVGFPASMYPDVYPAVRLSVVLEALVPLKTTASCLESKYTRGRLGISSSDLKLLKASSLQRQFSSGKATKITEGKGYKRLIKKAPDSATLTLNLLKGPKGGVLQESNACKASGILNGRVTGSSSQGCTTAPQSKTLKIKDKEPLVGKTEWKDDSTYRESVGQKRRRVTEAREAPQRKKANTIPVRNKPRQAQSTLNLLKFWTIKVDNSSSDDEVRRRAQKILRVNLSPVIRIQPLSHCHGVP</sequence>
<dbReference type="PANTHER" id="PTHR14484:SF0">
    <property type="entry name" value="COILED-COIL DOMAIN-CONTAINING PROTEIN 71"/>
    <property type="match status" value="1"/>
</dbReference>
<protein>
    <submittedName>
        <fullName evidence="3">CCD71 protein</fullName>
    </submittedName>
</protein>
<reference evidence="3 4" key="1">
    <citation type="submission" date="2019-09" db="EMBL/GenBank/DDBJ databases">
        <title>Bird 10,000 Genomes (B10K) Project - Family phase.</title>
        <authorList>
            <person name="Zhang G."/>
        </authorList>
    </citation>
    <scope>NUCLEOTIDE SEQUENCE [LARGE SCALE GENOMIC DNA]</scope>
    <source>
        <strain evidence="3">B10K-DU-005-01</strain>
    </source>
</reference>
<evidence type="ECO:0000256" key="2">
    <source>
        <dbReference type="SAM" id="MobiDB-lite"/>
    </source>
</evidence>
<dbReference type="AlphaFoldDB" id="A0A7L4CAC2"/>
<name>A0A7L4CAC2_9AVES</name>
<dbReference type="InterPro" id="IPR026695">
    <property type="entry name" value="Ccdc71/71L"/>
</dbReference>
<keyword evidence="4" id="KW-1185">Reference proteome</keyword>
<accession>A0A7L4CAC2</accession>
<feature type="non-terminal residue" evidence="3">
    <location>
        <position position="396"/>
    </location>
</feature>
<evidence type="ECO:0000256" key="1">
    <source>
        <dbReference type="ARBA" id="ARBA00022553"/>
    </source>
</evidence>
<evidence type="ECO:0000313" key="3">
    <source>
        <dbReference type="EMBL" id="NXW46905.1"/>
    </source>
</evidence>
<gene>
    <name evidence="3" type="primary">Ccdc71</name>
    <name evidence="3" type="ORF">NYCLEU_R00163</name>
</gene>
<evidence type="ECO:0000313" key="4">
    <source>
        <dbReference type="Proteomes" id="UP000551823"/>
    </source>
</evidence>
<comment type="caution">
    <text evidence="3">The sequence shown here is derived from an EMBL/GenBank/DDBJ whole genome shotgun (WGS) entry which is preliminary data.</text>
</comment>
<dbReference type="EMBL" id="VZZU01001495">
    <property type="protein sequence ID" value="NXW46905.1"/>
    <property type="molecule type" value="Genomic_DNA"/>
</dbReference>
<dbReference type="PANTHER" id="PTHR14484">
    <property type="entry name" value="COILED-COIL DOMAIN-CONTAINING PROTEIN 71"/>
    <property type="match status" value="1"/>
</dbReference>
<feature type="non-terminal residue" evidence="3">
    <location>
        <position position="1"/>
    </location>
</feature>